<evidence type="ECO:0000256" key="8">
    <source>
        <dbReference type="PIRNR" id="PIRNR006351"/>
    </source>
</evidence>
<dbReference type="STRING" id="526218.Sterm_2139"/>
<evidence type="ECO:0000256" key="4">
    <source>
        <dbReference type="ARBA" id="ARBA00022597"/>
    </source>
</evidence>
<dbReference type="GO" id="GO:0008982">
    <property type="term" value="F:protein-N(PI)-phosphohistidine-sugar phosphotransferase activity"/>
    <property type="evidence" value="ECO:0007669"/>
    <property type="project" value="UniProtKB-UniRule"/>
</dbReference>
<feature type="transmembrane region" description="Helical" evidence="9">
    <location>
        <begin position="205"/>
        <end position="223"/>
    </location>
</feature>
<organism evidence="11 12">
    <name type="scientific">Sebaldella termitidis (strain ATCC 33386 / NCTC 11300)</name>
    <dbReference type="NCBI Taxonomy" id="526218"/>
    <lineage>
        <taxon>Bacteria</taxon>
        <taxon>Fusobacteriati</taxon>
        <taxon>Fusobacteriota</taxon>
        <taxon>Fusobacteriia</taxon>
        <taxon>Fusobacteriales</taxon>
        <taxon>Leptotrichiaceae</taxon>
        <taxon>Sebaldella</taxon>
    </lineage>
</organism>
<evidence type="ECO:0000256" key="9">
    <source>
        <dbReference type="SAM" id="Phobius"/>
    </source>
</evidence>
<dbReference type="RefSeq" id="WP_012861587.1">
    <property type="nucleotide sequence ID" value="NC_013517.1"/>
</dbReference>
<protein>
    <recommendedName>
        <fullName evidence="8">Permease IIC component</fullName>
    </recommendedName>
</protein>
<accession>D1AK77</accession>
<name>D1AK77_SEBTE</name>
<keyword evidence="4 8" id="KW-0762">Sugar transport</keyword>
<feature type="transmembrane region" description="Helical" evidence="9">
    <location>
        <begin position="111"/>
        <end position="129"/>
    </location>
</feature>
<feature type="domain" description="PTS EIIC type-3" evidence="10">
    <location>
        <begin position="8"/>
        <end position="436"/>
    </location>
</feature>
<evidence type="ECO:0000259" key="10">
    <source>
        <dbReference type="PROSITE" id="PS51105"/>
    </source>
</evidence>
<dbReference type="GO" id="GO:0005886">
    <property type="term" value="C:plasma membrane"/>
    <property type="evidence" value="ECO:0007669"/>
    <property type="project" value="UniProtKB-SubCell"/>
</dbReference>
<reference evidence="11 12" key="2">
    <citation type="journal article" date="2010" name="Stand. Genomic Sci.">
        <title>Complete genome sequence of Sebaldella termitidis type strain (NCTC 11300).</title>
        <authorList>
            <person name="Harmon-Smith M."/>
            <person name="Celia L."/>
            <person name="Chertkov O."/>
            <person name="Lapidus A."/>
            <person name="Copeland A."/>
            <person name="Glavina Del Rio T."/>
            <person name="Nolan M."/>
            <person name="Lucas S."/>
            <person name="Tice H."/>
            <person name="Cheng J.F."/>
            <person name="Han C."/>
            <person name="Detter J.C."/>
            <person name="Bruce D."/>
            <person name="Goodwin L."/>
            <person name="Pitluck S."/>
            <person name="Pati A."/>
            <person name="Liolios K."/>
            <person name="Ivanova N."/>
            <person name="Mavromatis K."/>
            <person name="Mikhailova N."/>
            <person name="Chen A."/>
            <person name="Palaniappan K."/>
            <person name="Land M."/>
            <person name="Hauser L."/>
            <person name="Chang Y.J."/>
            <person name="Jeffries C.D."/>
            <person name="Brettin T."/>
            <person name="Goker M."/>
            <person name="Beck B."/>
            <person name="Bristow J."/>
            <person name="Eisen J.A."/>
            <person name="Markowitz V."/>
            <person name="Hugenholtz P."/>
            <person name="Kyrpides N.C."/>
            <person name="Klenk H.P."/>
            <person name="Chen F."/>
        </authorList>
    </citation>
    <scope>NUCLEOTIDE SEQUENCE [LARGE SCALE GENOMIC DNA]</scope>
    <source>
        <strain evidence="12">ATCC 33386 / NCTC 11300</strain>
    </source>
</reference>
<dbReference type="PANTHER" id="PTHR33989:SF4">
    <property type="entry name" value="PTS SYSTEM N,N'-DIACETYLCHITOBIOSE-SPECIFIC EIIC COMPONENT"/>
    <property type="match status" value="1"/>
</dbReference>
<sequence>MEKFTAFLEKHLMPIATKLATNKYLTALKDSFVYTMPFLIVGSVVLLLVNLPIGAPELSEGVKNPMYVKWYGDFMALHKASLVQPFYVSMGIMSIFVAFGIGYSLSQQYQLNAITGGFLSLFTFLIMGAKFDWLPIGEATGGPALFHIAEGGWMPVMDGRYLDANGLFTAIIGGFIAVEIYRFMLKKGFVIKLPESVPPAIARSFELLMPIVVVIIIFQPLSIFVQSKANVMIPELLMGIVRPIIKASDTLPAVLFILLIVHLLWFCGLHGVNVVVAVINPIILSNLAENQAALQAGQQIPRIFAGGFLDAFVYLGGSGATIGLAIAMALSKNAHMKSIGRLSVVPGIFNINEPVIFGAPIVMNPVLFIPFLFVPMINATIAWICLKTGLVGRIVTLVPWTTPSPIAALLATNFNVMAFVLSAFLVVLSTILYLPFLKAYADILNKQEAAQ</sequence>
<dbReference type="GO" id="GO:0009401">
    <property type="term" value="P:phosphoenolpyruvate-dependent sugar phosphotransferase system"/>
    <property type="evidence" value="ECO:0007669"/>
    <property type="project" value="InterPro"/>
</dbReference>
<dbReference type="Pfam" id="PF02378">
    <property type="entry name" value="PTS_EIIC"/>
    <property type="match status" value="1"/>
</dbReference>
<evidence type="ECO:0000256" key="5">
    <source>
        <dbReference type="ARBA" id="ARBA00022692"/>
    </source>
</evidence>
<feature type="transmembrane region" description="Helical" evidence="9">
    <location>
        <begin position="407"/>
        <end position="434"/>
    </location>
</feature>
<feature type="transmembrane region" description="Helical" evidence="9">
    <location>
        <begin position="164"/>
        <end position="184"/>
    </location>
</feature>
<dbReference type="InterPro" id="IPR051088">
    <property type="entry name" value="PTS_Sugar-EIIC/EIIB"/>
</dbReference>
<keyword evidence="7 8" id="KW-0472">Membrane</keyword>
<dbReference type="PIRSF" id="PIRSF006351">
    <property type="entry name" value="PTS_EIIC-Cellobiose"/>
    <property type="match status" value="1"/>
</dbReference>
<keyword evidence="2 8" id="KW-0813">Transport</keyword>
<proteinExistence type="predicted"/>
<feature type="transmembrane region" description="Helical" evidence="9">
    <location>
        <begin position="257"/>
        <end position="283"/>
    </location>
</feature>
<dbReference type="InterPro" id="IPR004796">
    <property type="entry name" value="PTS_IIC_cello"/>
</dbReference>
<dbReference type="PROSITE" id="PS51105">
    <property type="entry name" value="PTS_EIIC_TYPE_3"/>
    <property type="match status" value="1"/>
</dbReference>
<evidence type="ECO:0000256" key="1">
    <source>
        <dbReference type="ARBA" id="ARBA00004651"/>
    </source>
</evidence>
<evidence type="ECO:0000256" key="3">
    <source>
        <dbReference type="ARBA" id="ARBA00022475"/>
    </source>
</evidence>
<keyword evidence="11" id="KW-0808">Transferase</keyword>
<evidence type="ECO:0000256" key="7">
    <source>
        <dbReference type="ARBA" id="ARBA00023136"/>
    </source>
</evidence>
<dbReference type="NCBIfam" id="TIGR00359">
    <property type="entry name" value="cello_pts_IIC"/>
    <property type="match status" value="1"/>
</dbReference>
<dbReference type="NCBIfam" id="TIGR00410">
    <property type="entry name" value="lacE"/>
    <property type="match status" value="1"/>
</dbReference>
<dbReference type="PANTHER" id="PTHR33989">
    <property type="match status" value="1"/>
</dbReference>
<dbReference type="InterPro" id="IPR004501">
    <property type="entry name" value="PTS_EIIC_3"/>
</dbReference>
<evidence type="ECO:0000313" key="11">
    <source>
        <dbReference type="EMBL" id="ACZ08993.1"/>
    </source>
</evidence>
<keyword evidence="6 9" id="KW-1133">Transmembrane helix</keyword>
<comment type="function">
    <text evidence="8">The phosphoenolpyruvate-dependent sugar phosphotransferase system (PTS), a major carbohydrate active -transport system, catalyzes the phosphorylation of incoming sugar substrates concomitant with their translocation across the cell membrane.</text>
</comment>
<dbReference type="eggNOG" id="COG1455">
    <property type="taxonomic scope" value="Bacteria"/>
</dbReference>
<evidence type="ECO:0000256" key="6">
    <source>
        <dbReference type="ARBA" id="ARBA00022989"/>
    </source>
</evidence>
<evidence type="ECO:0000313" key="12">
    <source>
        <dbReference type="Proteomes" id="UP000000845"/>
    </source>
</evidence>
<dbReference type="InterPro" id="IPR003352">
    <property type="entry name" value="PTS_EIIC"/>
</dbReference>
<keyword evidence="12" id="KW-1185">Reference proteome</keyword>
<dbReference type="AlphaFoldDB" id="D1AK77"/>
<dbReference type="HOGENOM" id="CLU_029688_1_0_0"/>
<reference evidence="12" key="1">
    <citation type="submission" date="2009-09" db="EMBL/GenBank/DDBJ databases">
        <title>The complete chromosome of Sebaldella termitidis ATCC 33386.</title>
        <authorList>
            <consortium name="US DOE Joint Genome Institute (JGI-PGF)"/>
            <person name="Lucas S."/>
            <person name="Copeland A."/>
            <person name="Lapidus A."/>
            <person name="Glavina del Rio T."/>
            <person name="Dalin E."/>
            <person name="Tice H."/>
            <person name="Bruce D."/>
            <person name="Goodwin L."/>
            <person name="Pitluck S."/>
            <person name="Kyrpides N."/>
            <person name="Mavromatis K."/>
            <person name="Ivanova N."/>
            <person name="Mikhailova N."/>
            <person name="Sims D."/>
            <person name="Meincke L."/>
            <person name="Brettin T."/>
            <person name="Detter J.C."/>
            <person name="Han C."/>
            <person name="Larimer F."/>
            <person name="Land M."/>
            <person name="Hauser L."/>
            <person name="Markowitz V."/>
            <person name="Cheng J.F."/>
            <person name="Hugenholtz P."/>
            <person name="Woyke T."/>
            <person name="Wu D."/>
            <person name="Eisen J.A."/>
        </authorList>
    </citation>
    <scope>NUCLEOTIDE SEQUENCE [LARGE SCALE GENOMIC DNA]</scope>
    <source>
        <strain evidence="12">ATCC 33386 / NCTC 11300</strain>
    </source>
</reference>
<keyword evidence="5 9" id="KW-0812">Transmembrane</keyword>
<evidence type="ECO:0000256" key="2">
    <source>
        <dbReference type="ARBA" id="ARBA00022448"/>
    </source>
</evidence>
<keyword evidence="3 8" id="KW-1003">Cell membrane</keyword>
<feature type="transmembrane region" description="Helical" evidence="9">
    <location>
        <begin position="32"/>
        <end position="53"/>
    </location>
</feature>
<dbReference type="EMBL" id="CP001739">
    <property type="protein sequence ID" value="ACZ08993.1"/>
    <property type="molecule type" value="Genomic_DNA"/>
</dbReference>
<dbReference type="KEGG" id="str:Sterm_2139"/>
<comment type="subcellular location">
    <subcellularLocation>
        <location evidence="1">Cell membrane</location>
        <topology evidence="1">Multi-pass membrane protein</topology>
    </subcellularLocation>
</comment>
<feature type="transmembrane region" description="Helical" evidence="9">
    <location>
        <begin position="86"/>
        <end position="104"/>
    </location>
</feature>
<feature type="transmembrane region" description="Helical" evidence="9">
    <location>
        <begin position="303"/>
        <end position="330"/>
    </location>
</feature>
<gene>
    <name evidence="11" type="ordered locus">Sterm_2139</name>
</gene>
<dbReference type="Proteomes" id="UP000000845">
    <property type="component" value="Chromosome"/>
</dbReference>